<organism evidence="1 2">
    <name type="scientific">Phocaeicola vulgatus</name>
    <name type="common">Bacteroides vulgatus</name>
    <dbReference type="NCBI Taxonomy" id="821"/>
    <lineage>
        <taxon>Bacteria</taxon>
        <taxon>Pseudomonadati</taxon>
        <taxon>Bacteroidota</taxon>
        <taxon>Bacteroidia</taxon>
        <taxon>Bacteroidales</taxon>
        <taxon>Bacteroidaceae</taxon>
        <taxon>Phocaeicola</taxon>
    </lineage>
</organism>
<evidence type="ECO:0008006" key="3">
    <source>
        <dbReference type="Google" id="ProtNLM"/>
    </source>
</evidence>
<sequence length="236" mass="26406">MKRFIIIQLLAVVFAAQIQAQGDGEIKYRRSSLYSMMINHEGREFGDEIKDVFLKIPVPDKYNNHDLSVKVIYTSEKKLDKNHEEIDEFIRNNGIASRMVGRWFNRDYMTGICDVELVKERGLYNASELDKALASKTQRGNALLEDAGEDLIGNTFLIVNDIRYIDRSKGSSVWGGIVKGLGAAAAIYTGETSYMDLGNSTGDMVASYKGFKVNAARKSKVDDNTARMQSIKQLGV</sequence>
<dbReference type="Proteomes" id="UP001201179">
    <property type="component" value="Unassembled WGS sequence"/>
</dbReference>
<gene>
    <name evidence="1" type="ORF">L4X52_18425</name>
</gene>
<protein>
    <recommendedName>
        <fullName evidence="3">Secreted protein</fullName>
    </recommendedName>
</protein>
<proteinExistence type="predicted"/>
<dbReference type="AlphaFoldDB" id="A0AAW5AZU4"/>
<dbReference type="EMBL" id="JAKKWZ010000047">
    <property type="protein sequence ID" value="MCG0341934.1"/>
    <property type="molecule type" value="Genomic_DNA"/>
</dbReference>
<evidence type="ECO:0000313" key="2">
    <source>
        <dbReference type="Proteomes" id="UP001201179"/>
    </source>
</evidence>
<name>A0AAW5AZU4_PHOVU</name>
<reference evidence="1" key="1">
    <citation type="submission" date="2022-01" db="EMBL/GenBank/DDBJ databases">
        <authorList>
            <person name="Mingchao X."/>
        </authorList>
    </citation>
    <scope>NUCLEOTIDE SEQUENCE</scope>
    <source>
        <strain evidence="1">Bv4372</strain>
    </source>
</reference>
<comment type="caution">
    <text evidence="1">The sequence shown here is derived from an EMBL/GenBank/DDBJ whole genome shotgun (WGS) entry which is preliminary data.</text>
</comment>
<evidence type="ECO:0000313" key="1">
    <source>
        <dbReference type="EMBL" id="MCG0341934.1"/>
    </source>
</evidence>
<accession>A0AAW5AZU4</accession>